<proteinExistence type="predicted"/>
<feature type="chain" id="PRO_5020252610" evidence="2">
    <location>
        <begin position="23"/>
        <end position="150"/>
    </location>
</feature>
<evidence type="ECO:0000256" key="1">
    <source>
        <dbReference type="SAM" id="MobiDB-lite"/>
    </source>
</evidence>
<dbReference type="Proteomes" id="UP000290288">
    <property type="component" value="Unassembled WGS sequence"/>
</dbReference>
<gene>
    <name evidence="3" type="ORF">EST38_g11143</name>
</gene>
<protein>
    <submittedName>
        <fullName evidence="3">Uncharacterized protein</fullName>
    </submittedName>
</protein>
<comment type="caution">
    <text evidence="3">The sequence shown here is derived from an EMBL/GenBank/DDBJ whole genome shotgun (WGS) entry which is preliminary data.</text>
</comment>
<feature type="region of interest" description="Disordered" evidence="1">
    <location>
        <begin position="42"/>
        <end position="69"/>
    </location>
</feature>
<evidence type="ECO:0000256" key="2">
    <source>
        <dbReference type="SAM" id="SignalP"/>
    </source>
</evidence>
<evidence type="ECO:0000313" key="3">
    <source>
        <dbReference type="EMBL" id="RXW14707.1"/>
    </source>
</evidence>
<feature type="region of interest" description="Disordered" evidence="1">
    <location>
        <begin position="106"/>
        <end position="150"/>
    </location>
</feature>
<sequence>MQPTGILAILGALAAFASQASANPTYPALVPRASPQPCPQRYVCPEPKPYPNTPDTGDDPGPDRFKCRIGQSAGDPNFAFCIYEKETGNLAGSTPTGLESICWDRGTPNPECSVPSRRALPVRRRSAEPQQLASPVSMERFAKAKKREMS</sequence>
<accession>A0A4Q2D5J9</accession>
<dbReference type="OrthoDB" id="3008166at2759"/>
<keyword evidence="2" id="KW-0732">Signal</keyword>
<evidence type="ECO:0000313" key="4">
    <source>
        <dbReference type="Proteomes" id="UP000290288"/>
    </source>
</evidence>
<dbReference type="AlphaFoldDB" id="A0A4Q2D5J9"/>
<organism evidence="3 4">
    <name type="scientific">Candolleomyces aberdarensis</name>
    <dbReference type="NCBI Taxonomy" id="2316362"/>
    <lineage>
        <taxon>Eukaryota</taxon>
        <taxon>Fungi</taxon>
        <taxon>Dikarya</taxon>
        <taxon>Basidiomycota</taxon>
        <taxon>Agaricomycotina</taxon>
        <taxon>Agaricomycetes</taxon>
        <taxon>Agaricomycetidae</taxon>
        <taxon>Agaricales</taxon>
        <taxon>Agaricineae</taxon>
        <taxon>Psathyrellaceae</taxon>
        <taxon>Candolleomyces</taxon>
    </lineage>
</organism>
<keyword evidence="4" id="KW-1185">Reference proteome</keyword>
<reference evidence="3 4" key="1">
    <citation type="submission" date="2019-01" db="EMBL/GenBank/DDBJ databases">
        <title>Draft genome sequence of Psathyrella aberdarensis IHI B618.</title>
        <authorList>
            <person name="Buettner E."/>
            <person name="Kellner H."/>
        </authorList>
    </citation>
    <scope>NUCLEOTIDE SEQUENCE [LARGE SCALE GENOMIC DNA]</scope>
    <source>
        <strain evidence="3 4">IHI B618</strain>
    </source>
</reference>
<feature type="signal peptide" evidence="2">
    <location>
        <begin position="1"/>
        <end position="22"/>
    </location>
</feature>
<dbReference type="EMBL" id="SDEE01000659">
    <property type="protein sequence ID" value="RXW14707.1"/>
    <property type="molecule type" value="Genomic_DNA"/>
</dbReference>
<name>A0A4Q2D5J9_9AGAR</name>